<dbReference type="EnsemblPlants" id="AUR62003460-RA">
    <property type="protein sequence ID" value="AUR62003460-RA:cds"/>
    <property type="gene ID" value="AUR62003460"/>
</dbReference>
<dbReference type="PANTHER" id="PTHR24177">
    <property type="entry name" value="CASKIN"/>
    <property type="match status" value="1"/>
</dbReference>
<feature type="domain" description="Disease resistance protein winged helix" evidence="10">
    <location>
        <begin position="1056"/>
        <end position="1126"/>
    </location>
</feature>
<evidence type="ECO:0000259" key="11">
    <source>
        <dbReference type="Pfam" id="PF23598"/>
    </source>
</evidence>
<dbReference type="Proteomes" id="UP000596660">
    <property type="component" value="Unplaced"/>
</dbReference>
<evidence type="ECO:0000256" key="2">
    <source>
        <dbReference type="ARBA" id="ARBA00022741"/>
    </source>
</evidence>
<evidence type="ECO:0000259" key="7">
    <source>
        <dbReference type="Pfam" id="PF00931"/>
    </source>
</evidence>
<dbReference type="SMR" id="A0A803KWQ2"/>
<feature type="transmembrane region" description="Helical" evidence="6">
    <location>
        <begin position="519"/>
        <end position="545"/>
    </location>
</feature>
<feature type="compositionally biased region" description="Basic and acidic residues" evidence="5">
    <location>
        <begin position="8"/>
        <end position="18"/>
    </location>
</feature>
<dbReference type="InterPro" id="IPR058922">
    <property type="entry name" value="WHD_DRP"/>
</dbReference>
<accession>A0A803KWQ2</accession>
<dbReference type="GO" id="GO:0051707">
    <property type="term" value="P:response to other organism"/>
    <property type="evidence" value="ECO:0007669"/>
    <property type="project" value="UniProtKB-ARBA"/>
</dbReference>
<evidence type="ECO:0000313" key="12">
    <source>
        <dbReference type="EnsemblPlants" id="AUR62003460-RA:cds"/>
    </source>
</evidence>
<feature type="domain" description="PGG" evidence="8">
    <location>
        <begin position="431"/>
        <end position="544"/>
    </location>
</feature>
<keyword evidence="3" id="KW-0611">Plant defense</keyword>
<dbReference type="InterPro" id="IPR038005">
    <property type="entry name" value="RX-like_CC"/>
</dbReference>
<dbReference type="PANTHER" id="PTHR24177:SF435">
    <property type="entry name" value="ANKYRIN REPEAT-CONTAINING PROTEIN NPR4-LIKE"/>
    <property type="match status" value="1"/>
</dbReference>
<dbReference type="Gene3D" id="3.80.10.10">
    <property type="entry name" value="Ribonuclease Inhibitor"/>
    <property type="match status" value="1"/>
</dbReference>
<reference evidence="12" key="1">
    <citation type="journal article" date="2017" name="Nature">
        <title>The genome of Chenopodium quinoa.</title>
        <authorList>
            <person name="Jarvis D.E."/>
            <person name="Ho Y.S."/>
            <person name="Lightfoot D.J."/>
            <person name="Schmoeckel S.M."/>
            <person name="Li B."/>
            <person name="Borm T.J.A."/>
            <person name="Ohyanagi H."/>
            <person name="Mineta K."/>
            <person name="Michell C.T."/>
            <person name="Saber N."/>
            <person name="Kharbatia N.M."/>
            <person name="Rupper R.R."/>
            <person name="Sharp A.R."/>
            <person name="Dally N."/>
            <person name="Boughton B.A."/>
            <person name="Woo Y.H."/>
            <person name="Gao G."/>
            <person name="Schijlen E.G.W.M."/>
            <person name="Guo X."/>
            <person name="Momin A.A."/>
            <person name="Negrao S."/>
            <person name="Al-Babili S."/>
            <person name="Gehring C."/>
            <person name="Roessner U."/>
            <person name="Jung C."/>
            <person name="Murphy K."/>
            <person name="Arold S.T."/>
            <person name="Gojobori T."/>
            <person name="van der Linden C.G."/>
            <person name="van Loo E.N."/>
            <person name="Jellen E.N."/>
            <person name="Maughan P.J."/>
            <person name="Tester M."/>
        </authorList>
    </citation>
    <scope>NUCLEOTIDE SEQUENCE [LARGE SCALE GENOMIC DNA]</scope>
    <source>
        <strain evidence="12">cv. PI 614886</strain>
    </source>
</reference>
<dbReference type="Gene3D" id="1.20.5.4130">
    <property type="match status" value="1"/>
</dbReference>
<evidence type="ECO:0000259" key="9">
    <source>
        <dbReference type="Pfam" id="PF18052"/>
    </source>
</evidence>
<proteinExistence type="predicted"/>
<evidence type="ECO:0000259" key="8">
    <source>
        <dbReference type="Pfam" id="PF13962"/>
    </source>
</evidence>
<name>A0A803KWQ2_CHEQI</name>
<dbReference type="PRINTS" id="PR00364">
    <property type="entry name" value="DISEASERSIST"/>
</dbReference>
<dbReference type="InterPro" id="IPR036388">
    <property type="entry name" value="WH-like_DNA-bd_sf"/>
</dbReference>
<feature type="coiled-coil region" evidence="4">
    <location>
        <begin position="602"/>
        <end position="629"/>
    </location>
</feature>
<dbReference type="InterPro" id="IPR032675">
    <property type="entry name" value="LRR_dom_sf"/>
</dbReference>
<dbReference type="Gene3D" id="3.40.50.300">
    <property type="entry name" value="P-loop containing nucleotide triphosphate hydrolases"/>
    <property type="match status" value="1"/>
</dbReference>
<organism evidence="12 13">
    <name type="scientific">Chenopodium quinoa</name>
    <name type="common">Quinoa</name>
    <dbReference type="NCBI Taxonomy" id="63459"/>
    <lineage>
        <taxon>Eukaryota</taxon>
        <taxon>Viridiplantae</taxon>
        <taxon>Streptophyta</taxon>
        <taxon>Embryophyta</taxon>
        <taxon>Tracheophyta</taxon>
        <taxon>Spermatophyta</taxon>
        <taxon>Magnoliopsida</taxon>
        <taxon>eudicotyledons</taxon>
        <taxon>Gunneridae</taxon>
        <taxon>Pentapetalae</taxon>
        <taxon>Caryophyllales</taxon>
        <taxon>Chenopodiaceae</taxon>
        <taxon>Chenopodioideae</taxon>
        <taxon>Atripliceae</taxon>
        <taxon>Chenopodium</taxon>
    </lineage>
</organism>
<feature type="domain" description="NB-ARC" evidence="7">
    <location>
        <begin position="775"/>
        <end position="968"/>
    </location>
</feature>
<dbReference type="InterPro" id="IPR002182">
    <property type="entry name" value="NB-ARC"/>
</dbReference>
<dbReference type="Pfam" id="PF23559">
    <property type="entry name" value="WHD_DRP"/>
    <property type="match status" value="1"/>
</dbReference>
<feature type="domain" description="Disease resistance N-terminal" evidence="9">
    <location>
        <begin position="583"/>
        <end position="664"/>
    </location>
</feature>
<keyword evidence="6" id="KW-0812">Transmembrane</keyword>
<dbReference type="Gene3D" id="1.10.10.10">
    <property type="entry name" value="Winged helix-like DNA-binding domain superfamily/Winged helix DNA-binding domain"/>
    <property type="match status" value="1"/>
</dbReference>
<dbReference type="Pfam" id="PF23598">
    <property type="entry name" value="LRR_14"/>
    <property type="match status" value="1"/>
</dbReference>
<feature type="transmembrane region" description="Helical" evidence="6">
    <location>
        <begin position="476"/>
        <end position="499"/>
    </location>
</feature>
<keyword evidence="1" id="KW-0677">Repeat</keyword>
<dbReference type="Gene3D" id="1.25.40.20">
    <property type="entry name" value="Ankyrin repeat-containing domain"/>
    <property type="match status" value="1"/>
</dbReference>
<dbReference type="Pfam" id="PF12796">
    <property type="entry name" value="Ank_2"/>
    <property type="match status" value="1"/>
</dbReference>
<dbReference type="InterPro" id="IPR041118">
    <property type="entry name" value="Rx_N"/>
</dbReference>
<dbReference type="SMART" id="SM00248">
    <property type="entry name" value="ANK"/>
    <property type="match status" value="3"/>
</dbReference>
<dbReference type="InterPro" id="IPR055414">
    <property type="entry name" value="LRR_R13L4/SHOC2-like"/>
</dbReference>
<evidence type="ECO:0000256" key="6">
    <source>
        <dbReference type="SAM" id="Phobius"/>
    </source>
</evidence>
<dbReference type="InterPro" id="IPR026961">
    <property type="entry name" value="PGG_dom"/>
</dbReference>
<dbReference type="SUPFAM" id="SSF52058">
    <property type="entry name" value="L domain-like"/>
    <property type="match status" value="1"/>
</dbReference>
<dbReference type="Pfam" id="PF18052">
    <property type="entry name" value="Rx_N"/>
    <property type="match status" value="1"/>
</dbReference>
<keyword evidence="6" id="KW-0472">Membrane</keyword>
<dbReference type="InterPro" id="IPR036770">
    <property type="entry name" value="Ankyrin_rpt-contain_sf"/>
</dbReference>
<evidence type="ECO:0000259" key="10">
    <source>
        <dbReference type="Pfam" id="PF23559"/>
    </source>
</evidence>
<keyword evidence="6" id="KW-1133">Transmembrane helix</keyword>
<evidence type="ECO:0000313" key="13">
    <source>
        <dbReference type="Proteomes" id="UP000596660"/>
    </source>
</evidence>
<dbReference type="CDD" id="cd14798">
    <property type="entry name" value="RX-CC_like"/>
    <property type="match status" value="1"/>
</dbReference>
<dbReference type="Pfam" id="PF00931">
    <property type="entry name" value="NB-ARC"/>
    <property type="match status" value="1"/>
</dbReference>
<evidence type="ECO:0000256" key="3">
    <source>
        <dbReference type="ARBA" id="ARBA00022821"/>
    </source>
</evidence>
<feature type="coiled-coil region" evidence="4">
    <location>
        <begin position="681"/>
        <end position="712"/>
    </location>
</feature>
<dbReference type="InterPro" id="IPR002110">
    <property type="entry name" value="Ankyrin_rpt"/>
</dbReference>
<dbReference type="GO" id="GO:0043531">
    <property type="term" value="F:ADP binding"/>
    <property type="evidence" value="ECO:0007669"/>
    <property type="project" value="InterPro"/>
</dbReference>
<keyword evidence="13" id="KW-1185">Reference proteome</keyword>
<dbReference type="InterPro" id="IPR027417">
    <property type="entry name" value="P-loop_NTPase"/>
</dbReference>
<sequence length="1565" mass="176198">MGVWSSKPRAEGDVRSQESDNGSARFYRRPRGRVENKLKDLGGYLPLYKAVVKGEWNEARKFLDDDPEALTAKITIASETVLHIAVGTGKDLEFVDKLIKRMSPEDLALTDQNGETALSVAAVVGNIRAAKLLVSKNPDLPNISGKSGLPIHRAAQYGQETMTRYLLDVTRDDIESSPFAGESGGKLLIDIITAEFFGIALYLVGRYPEMATAEVHGVGSPLSVLARKSNAFPSGAVSRWHLLFDYHVKFLQQIQQRAQMQHNALELVKSLCTEILELDDAKAFSLLQQPLLIAARLGTHEIIEEIVEAFPPAIWASDEENHNVFQLAVLHRRENVFNLIYQMSDYKHLITRYIDHPHDNNILHLAGQLPSSDRLNLVSGPALQVQRELQWFKEVKKFVQPGQKEAINKDGKTPWMVFREAHQQLMKDGEAWMKTTAQSCTVAATLIATVAFNAGLHIPGGNNNQDGQPLYSYKPAFGAFAVADAISLFSSVTSILMFLSILTSRYSEDDFRIALPRGLVVGLSMLFISILSMMIAFSSAIYLVFGLERARTVIPVGSVLVLPVTLVRVVNREGGLVEMAESAVSFAAEHIDTLILEDSKALYDVESEAKNLHKELRKLEEFLDSVRNKEPRNIEQVRSSLADLGRIAYNAEDVVDTFVSETEGKVFRSLMPRGLFKSSRVQQASNKIQMLLEEMKEVKTKLKDQYDHERGEGSSNTPKKKLREAQVHGALAFQQAHLQADNEFVVGIDDDVNRLIKLLVGKLDEHAQSRSQASSEPVDVLAIVGMGGSGKTTIARNIYKHQKISKHFKKQAWVPLSKEWEWNSYHEKVLMSELLRQLGGSGTGNKLLGGVASTIISGHQNQPNDESTEVFKLTKSRLQYLLSNEKCLVVLDDVWHWEYFQKILHNLLISDEDESSSVFTTAGTKIVITTRQHLQLSADINLKWQCHYTRFLSDEDSWKLFNEMTKSNERELAKEHRGLAMEMLGTCKGLPLAIVALGRLLKLKDTIQEWERVFSRLDSEEGMHLYRPVNDILALSYDELPYYLKPCFLYLGLLAEDSTISAGSLKRMWIAEGFVKRQTKINETPEDAANRLLQELVEHTMVQVVTKTYAGKVKTLRVHDIMRDLCILKAHELDFLTIFASDADQGTGTHSSRRAAIDFSKCSKPLSADNSHLRSLLLFAQSSAGVGVGKHVSRVSQQGKLDLALVCEKFKLLRVLDIIGVKALDSTMPKEIGNLIHLRYLRVRSTNIRELPKSIGKLRKLLTLDYWDISAHNNEVIIPNVLSKLECLRHLFLPGDSTSNTLEDLKLDTLEELQTLWGVKGGNWILKEIKNLSSNLKKLCIQGISSLEQLEAVFNCPVIKTYDHLYALALDWYGQYSFSLELPLKALSSKENLKKLKLMGRAPDRSNPIKFPSSLGKIELHFTQLEEEETMDALGKLRNLKFLRLAKDSYIGSEWICKEDSFPALEELKLSNLPKLKIWDMKRRTMQCLKKMLISSCAGLERMPKEVKFISTIETLEIARMPTEFNSRFRKAKSWDSTSIGGEDFHIVQHIPNIRIRDSCAPLLF</sequence>
<dbReference type="FunFam" id="1.10.10.10:FF:000322">
    <property type="entry name" value="Probable disease resistance protein At1g63360"/>
    <property type="match status" value="1"/>
</dbReference>
<feature type="domain" description="Disease resistance R13L4/SHOC-2-like LRR" evidence="11">
    <location>
        <begin position="1205"/>
        <end position="1495"/>
    </location>
</feature>
<evidence type="ECO:0000256" key="4">
    <source>
        <dbReference type="SAM" id="Coils"/>
    </source>
</evidence>
<dbReference type="SUPFAM" id="SSF52540">
    <property type="entry name" value="P-loop containing nucleoside triphosphate hydrolases"/>
    <property type="match status" value="1"/>
</dbReference>
<feature type="region of interest" description="Disordered" evidence="5">
    <location>
        <begin position="1"/>
        <end position="25"/>
    </location>
</feature>
<dbReference type="SUPFAM" id="SSF48403">
    <property type="entry name" value="Ankyrin repeat"/>
    <property type="match status" value="1"/>
</dbReference>
<keyword evidence="4" id="KW-0175">Coiled coil</keyword>
<keyword evidence="2" id="KW-0547">Nucleotide-binding</keyword>
<reference evidence="12" key="2">
    <citation type="submission" date="2021-03" db="UniProtKB">
        <authorList>
            <consortium name="EnsemblPlants"/>
        </authorList>
    </citation>
    <scope>IDENTIFICATION</scope>
</reference>
<dbReference type="Gramene" id="AUR62003460-RA">
    <property type="protein sequence ID" value="AUR62003460-RA:cds"/>
    <property type="gene ID" value="AUR62003460"/>
</dbReference>
<dbReference type="GO" id="GO:0016020">
    <property type="term" value="C:membrane"/>
    <property type="evidence" value="ECO:0007669"/>
    <property type="project" value="TreeGrafter"/>
</dbReference>
<dbReference type="Pfam" id="PF13962">
    <property type="entry name" value="PGG"/>
    <property type="match status" value="1"/>
</dbReference>
<dbReference type="Gene3D" id="1.10.8.430">
    <property type="entry name" value="Helical domain of apoptotic protease-activating factors"/>
    <property type="match status" value="1"/>
</dbReference>
<dbReference type="GO" id="GO:0006952">
    <property type="term" value="P:defense response"/>
    <property type="evidence" value="ECO:0007669"/>
    <property type="project" value="UniProtKB-KW"/>
</dbReference>
<evidence type="ECO:0000256" key="5">
    <source>
        <dbReference type="SAM" id="MobiDB-lite"/>
    </source>
</evidence>
<protein>
    <submittedName>
        <fullName evidence="12">Uncharacterized protein</fullName>
    </submittedName>
</protein>
<dbReference type="InterPro" id="IPR042197">
    <property type="entry name" value="Apaf_helical"/>
</dbReference>
<evidence type="ECO:0000256" key="1">
    <source>
        <dbReference type="ARBA" id="ARBA00022737"/>
    </source>
</evidence>